<keyword evidence="6" id="KW-0808">Transferase</keyword>
<dbReference type="CDD" id="cd12915">
    <property type="entry name" value="PDC2_DGC_like"/>
    <property type="match status" value="1"/>
</dbReference>
<evidence type="ECO:0000256" key="2">
    <source>
        <dbReference type="ARBA" id="ARBA00012438"/>
    </source>
</evidence>
<dbReference type="AlphaFoldDB" id="A0A975WE43"/>
<dbReference type="PRINTS" id="PR00344">
    <property type="entry name" value="BCTRLSENSOR"/>
</dbReference>
<dbReference type="Gene3D" id="1.10.287.130">
    <property type="match status" value="1"/>
</dbReference>
<dbReference type="InterPro" id="IPR004358">
    <property type="entry name" value="Sig_transdc_His_kin-like_C"/>
</dbReference>
<evidence type="ECO:0000313" key="7">
    <source>
        <dbReference type="Proteomes" id="UP000182932"/>
    </source>
</evidence>
<dbReference type="PANTHER" id="PTHR43065:SF49">
    <property type="entry name" value="HISTIDINE KINASE"/>
    <property type="match status" value="1"/>
</dbReference>
<evidence type="ECO:0000256" key="4">
    <source>
        <dbReference type="SAM" id="Phobius"/>
    </source>
</evidence>
<accession>A0A975WE43</accession>
<evidence type="ECO:0000313" key="6">
    <source>
        <dbReference type="EMBL" id="SEK05379.1"/>
    </source>
</evidence>
<dbReference type="InterPro" id="IPR003594">
    <property type="entry name" value="HATPase_dom"/>
</dbReference>
<keyword evidence="4" id="KW-0472">Membrane</keyword>
<dbReference type="CDD" id="cd12914">
    <property type="entry name" value="PDC1_DGC_like"/>
    <property type="match status" value="1"/>
</dbReference>
<evidence type="ECO:0000259" key="5">
    <source>
        <dbReference type="PROSITE" id="PS50109"/>
    </source>
</evidence>
<keyword evidence="7" id="KW-1185">Reference proteome</keyword>
<evidence type="ECO:0000256" key="1">
    <source>
        <dbReference type="ARBA" id="ARBA00000085"/>
    </source>
</evidence>
<sequence>MGRRLTKDARHLKIGLGGAVATLLLASIWIVVDARQDEQADVRTAATNISALLAQQGRTALESTDLALRAIAARLEREDLPQDDAEFRTFIRSLNERLETVRALFVIGADGHISHDTDYPDTPRVSLADRQYFSVLRDDPDRDFYVGRPILSRSVSRWFVPVARRLESSDGQFAGVAVAALEPNFIERTYGRLKLEPRDVVALFHADRTLIASVPPLPDAYGKQAENVRIFAPDLAEASNGIYQTMNPLTEREAVVGFERFGAFPLVVAVGLDHGDALVDWRRTLWTVVLADILLISLMLLLYSALERRRLERQVERQKAVMEQKLETIGFMTSGVAHDFKNILAVIDSAVRLLRRRDVDETLLRGIDEARERGVGLISDLLKFAKDQEVHTSTFSLDGQIRSLEALLRRSTGSGITLSLDLEAGEACVEASRALLDAALMNLAVNASHAMPKGGELVISTRVVDLEEHPSLHPGRYASIQVEDTGQGITQETLASLFQPFTSTKGANGTGLGLYQTQRFAREAGGDIGVTSELDHGTRVQILLPVADSSAR</sequence>
<comment type="caution">
    <text evidence="6">The sequence shown here is derived from an EMBL/GenBank/DDBJ whole genome shotgun (WGS) entry which is preliminary data.</text>
</comment>
<dbReference type="InterPro" id="IPR054327">
    <property type="entry name" value="His-kinase-like_sensor"/>
</dbReference>
<dbReference type="EMBL" id="FNYY01000021">
    <property type="protein sequence ID" value="SEK05379.1"/>
    <property type="molecule type" value="Genomic_DNA"/>
</dbReference>
<keyword evidence="3" id="KW-0597">Phosphoprotein</keyword>
<dbReference type="Pfam" id="PF02518">
    <property type="entry name" value="HATPase_c"/>
    <property type="match status" value="1"/>
</dbReference>
<dbReference type="SMART" id="SM00388">
    <property type="entry name" value="HisKA"/>
    <property type="match status" value="1"/>
</dbReference>
<feature type="domain" description="Histidine kinase" evidence="5">
    <location>
        <begin position="335"/>
        <end position="548"/>
    </location>
</feature>
<feature type="transmembrane region" description="Helical" evidence="4">
    <location>
        <begin position="12"/>
        <end position="32"/>
    </location>
</feature>
<dbReference type="PANTHER" id="PTHR43065">
    <property type="entry name" value="SENSOR HISTIDINE KINASE"/>
    <property type="match status" value="1"/>
</dbReference>
<keyword evidence="6" id="KW-0418">Kinase</keyword>
<reference evidence="6 7" key="1">
    <citation type="submission" date="2016-10" db="EMBL/GenBank/DDBJ databases">
        <authorList>
            <person name="Varghese N."/>
            <person name="Submissions S."/>
        </authorList>
    </citation>
    <scope>NUCLEOTIDE SEQUENCE [LARGE SCALE GENOMIC DNA]</scope>
    <source>
        <strain evidence="6 7">FF3</strain>
    </source>
</reference>
<name>A0A975WE43_9RHOB</name>
<feature type="transmembrane region" description="Helical" evidence="4">
    <location>
        <begin position="285"/>
        <end position="306"/>
    </location>
</feature>
<dbReference type="InterPro" id="IPR036097">
    <property type="entry name" value="HisK_dim/P_sf"/>
</dbReference>
<comment type="catalytic activity">
    <reaction evidence="1">
        <text>ATP + protein L-histidine = ADP + protein N-phospho-L-histidine.</text>
        <dbReference type="EC" id="2.7.13.3"/>
    </reaction>
</comment>
<dbReference type="Proteomes" id="UP000182932">
    <property type="component" value="Unassembled WGS sequence"/>
</dbReference>
<dbReference type="Gene3D" id="3.30.450.20">
    <property type="entry name" value="PAS domain"/>
    <property type="match status" value="2"/>
</dbReference>
<proteinExistence type="predicted"/>
<dbReference type="GO" id="GO:0000155">
    <property type="term" value="F:phosphorelay sensor kinase activity"/>
    <property type="evidence" value="ECO:0007669"/>
    <property type="project" value="InterPro"/>
</dbReference>
<protein>
    <recommendedName>
        <fullName evidence="2">histidine kinase</fullName>
        <ecNumber evidence="2">2.7.13.3</ecNumber>
    </recommendedName>
</protein>
<dbReference type="SUPFAM" id="SSF47384">
    <property type="entry name" value="Homodimeric domain of signal transducing histidine kinase"/>
    <property type="match status" value="1"/>
</dbReference>
<dbReference type="Gene3D" id="3.30.565.10">
    <property type="entry name" value="Histidine kinase-like ATPase, C-terminal domain"/>
    <property type="match status" value="1"/>
</dbReference>
<organism evidence="6 7">
    <name type="scientific">Marinovum algicola</name>
    <dbReference type="NCBI Taxonomy" id="42444"/>
    <lineage>
        <taxon>Bacteria</taxon>
        <taxon>Pseudomonadati</taxon>
        <taxon>Pseudomonadota</taxon>
        <taxon>Alphaproteobacteria</taxon>
        <taxon>Rhodobacterales</taxon>
        <taxon>Roseobacteraceae</taxon>
        <taxon>Marinovum</taxon>
    </lineage>
</organism>
<dbReference type="PROSITE" id="PS50109">
    <property type="entry name" value="HIS_KIN"/>
    <property type="match status" value="1"/>
</dbReference>
<dbReference type="Pfam" id="PF00512">
    <property type="entry name" value="HisKA"/>
    <property type="match status" value="1"/>
</dbReference>
<dbReference type="InterPro" id="IPR003661">
    <property type="entry name" value="HisK_dim/P_dom"/>
</dbReference>
<dbReference type="SUPFAM" id="SSF55874">
    <property type="entry name" value="ATPase domain of HSP90 chaperone/DNA topoisomerase II/histidine kinase"/>
    <property type="match status" value="1"/>
</dbReference>
<gene>
    <name evidence="6" type="ORF">SAMN04487940_12186</name>
</gene>
<keyword evidence="4" id="KW-0812">Transmembrane</keyword>
<keyword evidence="4" id="KW-1133">Transmembrane helix</keyword>
<dbReference type="Pfam" id="PF22588">
    <property type="entry name" value="dCache_1_like"/>
    <property type="match status" value="1"/>
</dbReference>
<dbReference type="SMART" id="SM00387">
    <property type="entry name" value="HATPase_c"/>
    <property type="match status" value="1"/>
</dbReference>
<dbReference type="InterPro" id="IPR005467">
    <property type="entry name" value="His_kinase_dom"/>
</dbReference>
<dbReference type="InterPro" id="IPR036890">
    <property type="entry name" value="HATPase_C_sf"/>
</dbReference>
<evidence type="ECO:0000256" key="3">
    <source>
        <dbReference type="ARBA" id="ARBA00022553"/>
    </source>
</evidence>
<dbReference type="EC" id="2.7.13.3" evidence="2"/>